<dbReference type="NCBIfam" id="TIGR01167">
    <property type="entry name" value="LPXTG_anchor"/>
    <property type="match status" value="1"/>
</dbReference>
<dbReference type="Pfam" id="PF00746">
    <property type="entry name" value="Gram_pos_anchor"/>
    <property type="match status" value="1"/>
</dbReference>
<evidence type="ECO:0000256" key="2">
    <source>
        <dbReference type="ARBA" id="ARBA00022525"/>
    </source>
</evidence>
<dbReference type="AlphaFoldDB" id="A0A0R1RYI9"/>
<dbReference type="eggNOG" id="COG3064">
    <property type="taxonomic scope" value="Bacteria"/>
</dbReference>
<evidence type="ECO:0000256" key="5">
    <source>
        <dbReference type="SAM" id="MobiDB-lite"/>
    </source>
</evidence>
<feature type="compositionally biased region" description="Low complexity" evidence="5">
    <location>
        <begin position="192"/>
        <end position="251"/>
    </location>
</feature>
<dbReference type="STRING" id="1122152.GCA_000425905_01257"/>
<feature type="region of interest" description="Disordered" evidence="5">
    <location>
        <begin position="1"/>
        <end position="172"/>
    </location>
</feature>
<evidence type="ECO:0000256" key="1">
    <source>
        <dbReference type="ARBA" id="ARBA00022512"/>
    </source>
</evidence>
<organism evidence="7 8">
    <name type="scientific">Lactobacillus psittaci DSM 15354</name>
    <dbReference type="NCBI Taxonomy" id="1122152"/>
    <lineage>
        <taxon>Bacteria</taxon>
        <taxon>Bacillati</taxon>
        <taxon>Bacillota</taxon>
        <taxon>Bacilli</taxon>
        <taxon>Lactobacillales</taxon>
        <taxon>Lactobacillaceae</taxon>
        <taxon>Lactobacillus</taxon>
    </lineage>
</organism>
<gene>
    <name evidence="7" type="ORF">FC23_GL000452</name>
</gene>
<keyword evidence="4" id="KW-0572">Peptidoglycan-anchor</keyword>
<name>A0A0R1RYI9_9LACO</name>
<feature type="compositionally biased region" description="Basic and acidic residues" evidence="5">
    <location>
        <begin position="30"/>
        <end position="58"/>
    </location>
</feature>
<evidence type="ECO:0000313" key="8">
    <source>
        <dbReference type="Proteomes" id="UP000051931"/>
    </source>
</evidence>
<keyword evidence="1" id="KW-0134">Cell wall</keyword>
<evidence type="ECO:0000313" key="7">
    <source>
        <dbReference type="EMBL" id="KRL61841.1"/>
    </source>
</evidence>
<dbReference type="InterPro" id="IPR012706">
    <property type="entry name" value="Rib_alpha_Esp_rpt"/>
</dbReference>
<evidence type="ECO:0000259" key="6">
    <source>
        <dbReference type="PROSITE" id="PS50847"/>
    </source>
</evidence>
<evidence type="ECO:0000256" key="4">
    <source>
        <dbReference type="ARBA" id="ARBA00023088"/>
    </source>
</evidence>
<feature type="domain" description="Gram-positive cocci surface proteins LPxTG" evidence="6">
    <location>
        <begin position="264"/>
        <end position="298"/>
    </location>
</feature>
<feature type="region of interest" description="Disordered" evidence="5">
    <location>
        <begin position="187"/>
        <end position="268"/>
    </location>
</feature>
<proteinExistence type="predicted"/>
<accession>A0A0R1RYI9</accession>
<dbReference type="NCBIfam" id="TIGR02331">
    <property type="entry name" value="rib_alpha"/>
    <property type="match status" value="1"/>
</dbReference>
<comment type="caution">
    <text evidence="7">The sequence shown here is derived from an EMBL/GenBank/DDBJ whole genome shotgun (WGS) entry which is preliminary data.</text>
</comment>
<protein>
    <submittedName>
        <fullName evidence="7">R28 protein</fullName>
    </submittedName>
</protein>
<reference evidence="7 8" key="1">
    <citation type="journal article" date="2015" name="Genome Announc.">
        <title>Expanding the biotechnology potential of lactobacilli through comparative genomics of 213 strains and associated genera.</title>
        <authorList>
            <person name="Sun Z."/>
            <person name="Harris H.M."/>
            <person name="McCann A."/>
            <person name="Guo C."/>
            <person name="Argimon S."/>
            <person name="Zhang W."/>
            <person name="Yang X."/>
            <person name="Jeffery I.B."/>
            <person name="Cooney J.C."/>
            <person name="Kagawa T.F."/>
            <person name="Liu W."/>
            <person name="Song Y."/>
            <person name="Salvetti E."/>
            <person name="Wrobel A."/>
            <person name="Rasinkangas P."/>
            <person name="Parkhill J."/>
            <person name="Rea M.C."/>
            <person name="O'Sullivan O."/>
            <person name="Ritari J."/>
            <person name="Douillard F.P."/>
            <person name="Paul Ross R."/>
            <person name="Yang R."/>
            <person name="Briner A.E."/>
            <person name="Felis G.E."/>
            <person name="de Vos W.M."/>
            <person name="Barrangou R."/>
            <person name="Klaenhammer T.R."/>
            <person name="Caufield P.W."/>
            <person name="Cui Y."/>
            <person name="Zhang H."/>
            <person name="O'Toole P.W."/>
        </authorList>
    </citation>
    <scope>NUCLEOTIDE SEQUENCE [LARGE SCALE GENOMIC DNA]</scope>
    <source>
        <strain evidence="7 8">DSM 15354</strain>
    </source>
</reference>
<dbReference type="Pfam" id="PF08428">
    <property type="entry name" value="Rib"/>
    <property type="match status" value="2"/>
</dbReference>
<dbReference type="PROSITE" id="PS50847">
    <property type="entry name" value="GRAM_POS_ANCHORING"/>
    <property type="match status" value="1"/>
</dbReference>
<dbReference type="PATRIC" id="fig|1122152.4.peg.459"/>
<dbReference type="EMBL" id="AZFB01000017">
    <property type="protein sequence ID" value="KRL61841.1"/>
    <property type="molecule type" value="Genomic_DNA"/>
</dbReference>
<keyword evidence="3" id="KW-0732">Signal</keyword>
<evidence type="ECO:0000256" key="3">
    <source>
        <dbReference type="ARBA" id="ARBA00022729"/>
    </source>
</evidence>
<sequence length="298" mass="31416">MTVTRPKPTPTPVDPETQGVNTDNDGNLPDAKEAIKNLPDLPKDTKVDWGEGAKDKAKGLKPGESTTVPVVVTIPGKGPQTVQVTVTRPKSTPTPTPTPAPKSDADTYGVETQPVKTDDHGKLPAADEGIKNLKDLPSGTHTKWGKGAQETVDQMKPGETKGIPATVEFPDGSKKDITISVTKVVVNHDSGNDSGNNSDDNNSKSDNNNNSATDNNSNNSNSNANANKANTTNNSKSQTSGNRNLNNNSSRHANKFDQVNADKLPQTGEKNEESVLSVLGMALLGLAGVALLKKKKED</sequence>
<dbReference type="InterPro" id="IPR019931">
    <property type="entry name" value="LPXTG_anchor"/>
</dbReference>
<keyword evidence="8" id="KW-1185">Reference proteome</keyword>
<keyword evidence="2" id="KW-0964">Secreted</keyword>
<dbReference type="InterPro" id="IPR059115">
    <property type="entry name" value="Rib"/>
</dbReference>
<dbReference type="Proteomes" id="UP000051931">
    <property type="component" value="Unassembled WGS sequence"/>
</dbReference>